<dbReference type="SMART" id="SM00345">
    <property type="entry name" value="HTH_GNTR"/>
    <property type="match status" value="1"/>
</dbReference>
<dbReference type="InterPro" id="IPR008920">
    <property type="entry name" value="TF_FadR/GntR_C"/>
</dbReference>
<evidence type="ECO:0000256" key="4">
    <source>
        <dbReference type="SAM" id="MobiDB-lite"/>
    </source>
</evidence>
<dbReference type="SMART" id="SM00895">
    <property type="entry name" value="FCD"/>
    <property type="match status" value="1"/>
</dbReference>
<dbReference type="Proteomes" id="UP000782610">
    <property type="component" value="Unassembled WGS sequence"/>
</dbReference>
<dbReference type="PROSITE" id="PS50949">
    <property type="entry name" value="HTH_GNTR"/>
    <property type="match status" value="1"/>
</dbReference>
<evidence type="ECO:0000256" key="3">
    <source>
        <dbReference type="ARBA" id="ARBA00023163"/>
    </source>
</evidence>
<dbReference type="PANTHER" id="PTHR43537">
    <property type="entry name" value="TRANSCRIPTIONAL REGULATOR, GNTR FAMILY"/>
    <property type="match status" value="1"/>
</dbReference>
<evidence type="ECO:0000256" key="1">
    <source>
        <dbReference type="ARBA" id="ARBA00023015"/>
    </source>
</evidence>
<dbReference type="InterPro" id="IPR000524">
    <property type="entry name" value="Tscrpt_reg_HTH_GntR"/>
</dbReference>
<dbReference type="SUPFAM" id="SSF46785">
    <property type="entry name" value="Winged helix' DNA-binding domain"/>
    <property type="match status" value="1"/>
</dbReference>
<dbReference type="PANTHER" id="PTHR43537:SF53">
    <property type="entry name" value="HTH-TYPE TRANSCRIPTIONAL REPRESSOR NANR"/>
    <property type="match status" value="1"/>
</dbReference>
<feature type="region of interest" description="Disordered" evidence="4">
    <location>
        <begin position="1"/>
        <end position="29"/>
    </location>
</feature>
<dbReference type="InterPro" id="IPR011711">
    <property type="entry name" value="GntR_C"/>
</dbReference>
<feature type="domain" description="HTH gntR-type" evidence="5">
    <location>
        <begin position="28"/>
        <end position="95"/>
    </location>
</feature>
<protein>
    <submittedName>
        <fullName evidence="6">GntR family transcriptional regulator</fullName>
    </submittedName>
</protein>
<sequence length="252" mass="27596">MFVAEPAKRPAATKSKPAPGQSEGRSRGQGARIVYDALRHAILNLDLKPGAPVDEVSLAGQFQMSRSPIREALVRLASDGLVTTLPNRNTIVSVIDFVGLPVYFEALALMYRVTTRSAAVHRTEEHMVAVRSHQAAFAAAVKRRDAIAMITSNRDFHVAIAEAGGNQYFTAFFTRLLDEGRRILRLYYQSFGDKLPKQYVAEHDSIVSAIDAGDADLADRLAAAHAAQIVQQIRSYIGRETAAHVELETLGR</sequence>
<reference evidence="6" key="1">
    <citation type="submission" date="2020-07" db="EMBL/GenBank/DDBJ databases">
        <title>Huge and variable diversity of episymbiotic CPR bacteria and DPANN archaea in groundwater ecosystems.</title>
        <authorList>
            <person name="He C.Y."/>
            <person name="Keren R."/>
            <person name="Whittaker M."/>
            <person name="Farag I.F."/>
            <person name="Doudna J."/>
            <person name="Cate J.H.D."/>
            <person name="Banfield J.F."/>
        </authorList>
    </citation>
    <scope>NUCLEOTIDE SEQUENCE</scope>
    <source>
        <strain evidence="6">NC_groundwater_1586_Pr3_B-0.1um_66_15</strain>
    </source>
</reference>
<dbReference type="GO" id="GO:0003677">
    <property type="term" value="F:DNA binding"/>
    <property type="evidence" value="ECO:0007669"/>
    <property type="project" value="UniProtKB-KW"/>
</dbReference>
<keyword evidence="1" id="KW-0805">Transcription regulation</keyword>
<dbReference type="SUPFAM" id="SSF48008">
    <property type="entry name" value="GntR ligand-binding domain-like"/>
    <property type="match status" value="1"/>
</dbReference>
<name>A0A933L2F1_9HYPH</name>
<proteinExistence type="predicted"/>
<evidence type="ECO:0000259" key="5">
    <source>
        <dbReference type="PROSITE" id="PS50949"/>
    </source>
</evidence>
<evidence type="ECO:0000256" key="2">
    <source>
        <dbReference type="ARBA" id="ARBA00023125"/>
    </source>
</evidence>
<dbReference type="CDD" id="cd07377">
    <property type="entry name" value="WHTH_GntR"/>
    <property type="match status" value="1"/>
</dbReference>
<keyword evidence="2" id="KW-0238">DNA-binding</keyword>
<keyword evidence="3" id="KW-0804">Transcription</keyword>
<evidence type="ECO:0000313" key="7">
    <source>
        <dbReference type="Proteomes" id="UP000782610"/>
    </source>
</evidence>
<gene>
    <name evidence="6" type="ORF">HY834_13330</name>
</gene>
<evidence type="ECO:0000313" key="6">
    <source>
        <dbReference type="EMBL" id="MBI4922723.1"/>
    </source>
</evidence>
<dbReference type="InterPro" id="IPR036390">
    <property type="entry name" value="WH_DNA-bd_sf"/>
</dbReference>
<dbReference type="Pfam" id="PF07729">
    <property type="entry name" value="FCD"/>
    <property type="match status" value="1"/>
</dbReference>
<dbReference type="GO" id="GO:0003700">
    <property type="term" value="F:DNA-binding transcription factor activity"/>
    <property type="evidence" value="ECO:0007669"/>
    <property type="project" value="InterPro"/>
</dbReference>
<dbReference type="AlphaFoldDB" id="A0A933L2F1"/>
<organism evidence="6 7">
    <name type="scientific">Devosia nanyangense</name>
    <dbReference type="NCBI Taxonomy" id="1228055"/>
    <lineage>
        <taxon>Bacteria</taxon>
        <taxon>Pseudomonadati</taxon>
        <taxon>Pseudomonadota</taxon>
        <taxon>Alphaproteobacteria</taxon>
        <taxon>Hyphomicrobiales</taxon>
        <taxon>Devosiaceae</taxon>
        <taxon>Devosia</taxon>
    </lineage>
</organism>
<dbReference type="Pfam" id="PF00392">
    <property type="entry name" value="GntR"/>
    <property type="match status" value="1"/>
</dbReference>
<dbReference type="InterPro" id="IPR036388">
    <property type="entry name" value="WH-like_DNA-bd_sf"/>
</dbReference>
<comment type="caution">
    <text evidence="6">The sequence shown here is derived from an EMBL/GenBank/DDBJ whole genome shotgun (WGS) entry which is preliminary data.</text>
</comment>
<dbReference type="EMBL" id="JACRAF010000037">
    <property type="protein sequence ID" value="MBI4922723.1"/>
    <property type="molecule type" value="Genomic_DNA"/>
</dbReference>
<dbReference type="Gene3D" id="1.10.10.10">
    <property type="entry name" value="Winged helix-like DNA-binding domain superfamily/Winged helix DNA-binding domain"/>
    <property type="match status" value="1"/>
</dbReference>
<accession>A0A933L2F1</accession>
<dbReference type="Gene3D" id="1.20.120.530">
    <property type="entry name" value="GntR ligand-binding domain-like"/>
    <property type="match status" value="1"/>
</dbReference>